<gene>
    <name evidence="2" type="ORF">DM02DRAFT_180517</name>
</gene>
<organism evidence="2 3">
    <name type="scientific">Periconia macrospinosa</name>
    <dbReference type="NCBI Taxonomy" id="97972"/>
    <lineage>
        <taxon>Eukaryota</taxon>
        <taxon>Fungi</taxon>
        <taxon>Dikarya</taxon>
        <taxon>Ascomycota</taxon>
        <taxon>Pezizomycotina</taxon>
        <taxon>Dothideomycetes</taxon>
        <taxon>Pleosporomycetidae</taxon>
        <taxon>Pleosporales</taxon>
        <taxon>Massarineae</taxon>
        <taxon>Periconiaceae</taxon>
        <taxon>Periconia</taxon>
    </lineage>
</organism>
<proteinExistence type="predicted"/>
<feature type="region of interest" description="Disordered" evidence="1">
    <location>
        <begin position="138"/>
        <end position="186"/>
    </location>
</feature>
<feature type="region of interest" description="Disordered" evidence="1">
    <location>
        <begin position="37"/>
        <end position="101"/>
    </location>
</feature>
<keyword evidence="3" id="KW-1185">Reference proteome</keyword>
<feature type="region of interest" description="Disordered" evidence="1">
    <location>
        <begin position="1"/>
        <end position="25"/>
    </location>
</feature>
<protein>
    <submittedName>
        <fullName evidence="2">Uncharacterized protein</fullName>
    </submittedName>
</protein>
<feature type="compositionally biased region" description="Basic residues" evidence="1">
    <location>
        <begin position="39"/>
        <end position="55"/>
    </location>
</feature>
<accession>A0A2V1DC60</accession>
<feature type="compositionally biased region" description="Basic residues" evidence="1">
    <location>
        <begin position="169"/>
        <end position="178"/>
    </location>
</feature>
<feature type="compositionally biased region" description="Pro residues" evidence="1">
    <location>
        <begin position="153"/>
        <end position="168"/>
    </location>
</feature>
<name>A0A2V1DC60_9PLEO</name>
<sequence length="206" mass="24810">MILSNRRPQPNQNPLHRIQLQNLPQNPLRHQLKMLRQIQPRHKRRNLPSRQRRSILPRAPETLPPNHLLHRQNRPPRLGNHPPRQRRQRQHPLPLPNLLLRRHHPVPVPLPQRLRAPGGPLHGALRRLHRRRSRRLGAPFIHPHHRPHLGPRPQRPNPNRPLPHPSKSPPRRQQRRHLPFAPFPRHLPPRRLQILRRIHHLVRARR</sequence>
<dbReference type="EMBL" id="KZ805520">
    <property type="protein sequence ID" value="PVH94799.1"/>
    <property type="molecule type" value="Genomic_DNA"/>
</dbReference>
<evidence type="ECO:0000256" key="1">
    <source>
        <dbReference type="SAM" id="MobiDB-lite"/>
    </source>
</evidence>
<reference evidence="2 3" key="1">
    <citation type="journal article" date="2018" name="Sci. Rep.">
        <title>Comparative genomics provides insights into the lifestyle and reveals functional heterogeneity of dark septate endophytic fungi.</title>
        <authorList>
            <person name="Knapp D.G."/>
            <person name="Nemeth J.B."/>
            <person name="Barry K."/>
            <person name="Hainaut M."/>
            <person name="Henrissat B."/>
            <person name="Johnson J."/>
            <person name="Kuo A."/>
            <person name="Lim J.H.P."/>
            <person name="Lipzen A."/>
            <person name="Nolan M."/>
            <person name="Ohm R.A."/>
            <person name="Tamas L."/>
            <person name="Grigoriev I.V."/>
            <person name="Spatafora J.W."/>
            <person name="Nagy L.G."/>
            <person name="Kovacs G.M."/>
        </authorList>
    </citation>
    <scope>NUCLEOTIDE SEQUENCE [LARGE SCALE GENOMIC DNA]</scope>
    <source>
        <strain evidence="2 3">DSE2036</strain>
    </source>
</reference>
<evidence type="ECO:0000313" key="2">
    <source>
        <dbReference type="EMBL" id="PVH94799.1"/>
    </source>
</evidence>
<dbReference type="AlphaFoldDB" id="A0A2V1DC60"/>
<dbReference type="Proteomes" id="UP000244855">
    <property type="component" value="Unassembled WGS sequence"/>
</dbReference>
<evidence type="ECO:0000313" key="3">
    <source>
        <dbReference type="Proteomes" id="UP000244855"/>
    </source>
</evidence>